<dbReference type="AlphaFoldDB" id="D7DUF2"/>
<dbReference type="KEGG" id="mvo:Mvol_1105"/>
<proteinExistence type="predicted"/>
<gene>
    <name evidence="2" type="ordered locus">Mvol_1105</name>
</gene>
<keyword evidence="1" id="KW-1133">Transmembrane helix</keyword>
<evidence type="ECO:0000313" key="2">
    <source>
        <dbReference type="EMBL" id="ADI36762.1"/>
    </source>
</evidence>
<feature type="transmembrane region" description="Helical" evidence="1">
    <location>
        <begin position="6"/>
        <end position="25"/>
    </location>
</feature>
<reference evidence="2 3" key="1">
    <citation type="submission" date="2010-05" db="EMBL/GenBank/DDBJ databases">
        <title>Complete sequence of Methanococcus voltae A3.</title>
        <authorList>
            <consortium name="US DOE Joint Genome Institute"/>
            <person name="Lucas S."/>
            <person name="Copeland A."/>
            <person name="Lapidus A."/>
            <person name="Cheng J.-F."/>
            <person name="Bruce D."/>
            <person name="Goodwin L."/>
            <person name="Pitluck S."/>
            <person name="Lowry S."/>
            <person name="Clum A."/>
            <person name="Land M."/>
            <person name="Hauser L."/>
            <person name="Kyrpides N."/>
            <person name="Mikhailova N."/>
            <person name="Whitman W.B."/>
            <person name="Woyke T."/>
        </authorList>
    </citation>
    <scope>NUCLEOTIDE SEQUENCE [LARGE SCALE GENOMIC DNA]</scope>
    <source>
        <strain evidence="3">ATCC BAA-1334 / A3</strain>
    </source>
</reference>
<name>D7DUF2_METV3</name>
<evidence type="ECO:0000313" key="3">
    <source>
        <dbReference type="Proteomes" id="UP000007722"/>
    </source>
</evidence>
<dbReference type="InParanoid" id="D7DUF2"/>
<evidence type="ECO:0000256" key="1">
    <source>
        <dbReference type="SAM" id="Phobius"/>
    </source>
</evidence>
<accession>D7DUF2</accession>
<dbReference type="eggNOG" id="arCOG05052">
    <property type="taxonomic scope" value="Archaea"/>
</dbReference>
<keyword evidence="3" id="KW-1185">Reference proteome</keyword>
<dbReference type="HOGENOM" id="CLU_116581_0_0_2"/>
<dbReference type="Proteomes" id="UP000007722">
    <property type="component" value="Chromosome"/>
</dbReference>
<sequence length="234" mass="27208">MNNNFIRFLCVLMVLLGFLLINIPLDPQNKSISELKAGEYVKTLGIVYYIDYIHEKETYKIKICKNDEYENYCSGKNIDYQNSLIIYPENNLLKNGDNNNNNNNKDLMYNRYIYNLNISKGDKLEVIGKITEYMGYKIMYLKEASDLTIVSKSNIKTIENADNQNNMTRAILNENKTEYNLSLVYISLKSSSKVYHTLDNCPYGSRITNKTYVNISEINDTYEICSYCKSHLVD</sequence>
<protein>
    <recommendedName>
        <fullName evidence="4">Nucleic acid binding OB-fold tRNA/helicase-type</fullName>
    </recommendedName>
</protein>
<organism evidence="2 3">
    <name type="scientific">Methanococcus voltae (strain ATCC BAA-1334 / A3)</name>
    <dbReference type="NCBI Taxonomy" id="456320"/>
    <lineage>
        <taxon>Archaea</taxon>
        <taxon>Methanobacteriati</taxon>
        <taxon>Methanobacteriota</taxon>
        <taxon>Methanomada group</taxon>
        <taxon>Methanococci</taxon>
        <taxon>Methanococcales</taxon>
        <taxon>Methanococcaceae</taxon>
        <taxon>Methanococcus</taxon>
    </lineage>
</organism>
<keyword evidence="1" id="KW-0472">Membrane</keyword>
<dbReference type="EMBL" id="CP002057">
    <property type="protein sequence ID" value="ADI36762.1"/>
    <property type="molecule type" value="Genomic_DNA"/>
</dbReference>
<keyword evidence="1" id="KW-0812">Transmembrane</keyword>
<evidence type="ECO:0008006" key="4">
    <source>
        <dbReference type="Google" id="ProtNLM"/>
    </source>
</evidence>
<dbReference type="FunCoup" id="D7DUF2">
    <property type="interactions" value="2"/>
</dbReference>
<dbReference type="STRING" id="456320.Mvol_1105"/>